<dbReference type="AlphaFoldDB" id="A0A5B9VYR8"/>
<gene>
    <name evidence="2" type="ORF">OJF2_20080</name>
</gene>
<keyword evidence="3" id="KW-1185">Reference proteome</keyword>
<sequence precursor="true">MSRFVWAALALSLILASAQPPARAQWYFPMGYGGYGYSKWGADPGSGYMAALGSYGRSQGAYMLEKAKADAINVDTMVKWNRALRARQAQLRQDRERELAQKEAEREARVARREAEDGITLNRLLTEILDSDPTVVKASRSKTPLSPDAIREIPFEWDSEAITLCLDEMTASGGLPQPLMGPAFEQERSALRAAVSPAIAEDLKGDISPDTLAHLREAVAKFKAGFEKKLSEFDPGYQDARDYLTTLDSLSRLLKDPSMRAFLKQLDGGEERTVGDLIAFMNAYNLRFGPATTQRQVDLYRRLIPALAEIRDAAVAARTGPATPPAPDGSNLRAAAKDAFRGMDWKELEAHDRAR</sequence>
<accession>A0A5B9VYR8</accession>
<organism evidence="2 3">
    <name type="scientific">Aquisphaera giovannonii</name>
    <dbReference type="NCBI Taxonomy" id="406548"/>
    <lineage>
        <taxon>Bacteria</taxon>
        <taxon>Pseudomonadati</taxon>
        <taxon>Planctomycetota</taxon>
        <taxon>Planctomycetia</taxon>
        <taxon>Isosphaerales</taxon>
        <taxon>Isosphaeraceae</taxon>
        <taxon>Aquisphaera</taxon>
    </lineage>
</organism>
<dbReference type="Proteomes" id="UP000324233">
    <property type="component" value="Chromosome"/>
</dbReference>
<dbReference type="RefSeq" id="WP_148593427.1">
    <property type="nucleotide sequence ID" value="NZ_CP042997.1"/>
</dbReference>
<feature type="chain" id="PRO_5022738834" evidence="1">
    <location>
        <begin position="25"/>
        <end position="355"/>
    </location>
</feature>
<dbReference type="EMBL" id="CP042997">
    <property type="protein sequence ID" value="QEH33506.1"/>
    <property type="molecule type" value="Genomic_DNA"/>
</dbReference>
<evidence type="ECO:0000256" key="1">
    <source>
        <dbReference type="SAM" id="SignalP"/>
    </source>
</evidence>
<feature type="signal peptide" evidence="1">
    <location>
        <begin position="1"/>
        <end position="24"/>
    </location>
</feature>
<dbReference type="OrthoDB" id="267000at2"/>
<evidence type="ECO:0000313" key="3">
    <source>
        <dbReference type="Proteomes" id="UP000324233"/>
    </source>
</evidence>
<evidence type="ECO:0000313" key="2">
    <source>
        <dbReference type="EMBL" id="QEH33506.1"/>
    </source>
</evidence>
<name>A0A5B9VYR8_9BACT</name>
<protein>
    <submittedName>
        <fullName evidence="2">Uncharacterized protein</fullName>
    </submittedName>
</protein>
<dbReference type="KEGG" id="agv:OJF2_20080"/>
<reference evidence="2 3" key="1">
    <citation type="submission" date="2019-08" db="EMBL/GenBank/DDBJ databases">
        <title>Deep-cultivation of Planctomycetes and their phenomic and genomic characterization uncovers novel biology.</title>
        <authorList>
            <person name="Wiegand S."/>
            <person name="Jogler M."/>
            <person name="Boedeker C."/>
            <person name="Pinto D."/>
            <person name="Vollmers J."/>
            <person name="Rivas-Marin E."/>
            <person name="Kohn T."/>
            <person name="Peeters S.H."/>
            <person name="Heuer A."/>
            <person name="Rast P."/>
            <person name="Oberbeckmann S."/>
            <person name="Bunk B."/>
            <person name="Jeske O."/>
            <person name="Meyerdierks A."/>
            <person name="Storesund J.E."/>
            <person name="Kallscheuer N."/>
            <person name="Luecker S."/>
            <person name="Lage O.M."/>
            <person name="Pohl T."/>
            <person name="Merkel B.J."/>
            <person name="Hornburger P."/>
            <person name="Mueller R.-W."/>
            <person name="Bruemmer F."/>
            <person name="Labrenz M."/>
            <person name="Spormann A.M."/>
            <person name="Op den Camp H."/>
            <person name="Overmann J."/>
            <person name="Amann R."/>
            <person name="Jetten M.S.M."/>
            <person name="Mascher T."/>
            <person name="Medema M.H."/>
            <person name="Devos D.P."/>
            <person name="Kaster A.-K."/>
            <person name="Ovreas L."/>
            <person name="Rohde M."/>
            <person name="Galperin M.Y."/>
            <person name="Jogler C."/>
        </authorList>
    </citation>
    <scope>NUCLEOTIDE SEQUENCE [LARGE SCALE GENOMIC DNA]</scope>
    <source>
        <strain evidence="2 3">OJF2</strain>
    </source>
</reference>
<keyword evidence="1" id="KW-0732">Signal</keyword>
<proteinExistence type="predicted"/>